<dbReference type="RefSeq" id="XP_056049984.1">
    <property type="nucleotide sequence ID" value="XM_056192893.1"/>
</dbReference>
<protein>
    <recommendedName>
        <fullName evidence="4">Ankyrin repeat protein</fullName>
    </recommendedName>
</protein>
<feature type="repeat" description="ANK" evidence="1">
    <location>
        <begin position="107"/>
        <end position="139"/>
    </location>
</feature>
<dbReference type="EMBL" id="JAJHUN010000010">
    <property type="protein sequence ID" value="KAJ4147043.1"/>
    <property type="molecule type" value="Genomic_DNA"/>
</dbReference>
<accession>A0A9W8Q546</accession>
<dbReference type="Proteomes" id="UP001144673">
    <property type="component" value="Chromosome 3"/>
</dbReference>
<dbReference type="InterPro" id="IPR036770">
    <property type="entry name" value="Ankyrin_rpt-contain_sf"/>
</dbReference>
<dbReference type="InterPro" id="IPR002110">
    <property type="entry name" value="Ankyrin_rpt"/>
</dbReference>
<reference evidence="2" key="1">
    <citation type="journal article" date="2023" name="Access Microbiol">
        <title>De-novo genome assembly for Akanthomyces muscarius, a biocontrol agent of insect agricultural pests.</title>
        <authorList>
            <person name="Erdos Z."/>
            <person name="Studholme D.J."/>
            <person name="Raymond B."/>
            <person name="Sharma M."/>
        </authorList>
    </citation>
    <scope>NUCLEOTIDE SEQUENCE</scope>
    <source>
        <strain evidence="2">Ve6</strain>
    </source>
</reference>
<sequence length="432" mass="47474">MAVERIEYAAASLPALVDDVFFMVLDYLEPAHLAPLVRCCQLLHTRALPVLLGTEVRRDRALLWACRHGRLSAVRRAVAFGANIVAPAYLATSRVTQNGAGATQIVYRTSPLRVAAQSGNLVMLQVLMELGATLDMPREFPQKMLSPDREISSFLASISEKPERLPLLLLFFNSALAGCGGGFFQGASYAQICLQHAFGGPKLPPVEAVRFLVSYKGPGGCASVRRLQASKTKKACPLARAILGRQRELEELLVAHRADIHGIPYWTEDLPMRAADIPIYAAARMMAHDGIDLVRRCIVLGADVRHDSNIVYTSRTPLPVYLYVASVENWNKDQLLRPTEGIKFWLGQGMAIDDGRVGKGCPQPGIWSSGSLPSMIEMLIDKWGADFLANDEFNRVISLLAKPGLSDQHLSLLDRLPSPKDPKNGVFEVRLE</sequence>
<evidence type="ECO:0000313" key="3">
    <source>
        <dbReference type="Proteomes" id="UP001144673"/>
    </source>
</evidence>
<dbReference type="GeneID" id="80888755"/>
<comment type="caution">
    <text evidence="2">The sequence shown here is derived from an EMBL/GenBank/DDBJ whole genome shotgun (WGS) entry which is preliminary data.</text>
</comment>
<dbReference type="Gene3D" id="1.25.40.20">
    <property type="entry name" value="Ankyrin repeat-containing domain"/>
    <property type="match status" value="1"/>
</dbReference>
<evidence type="ECO:0000313" key="2">
    <source>
        <dbReference type="EMBL" id="KAJ4147043.1"/>
    </source>
</evidence>
<dbReference type="PROSITE" id="PS50297">
    <property type="entry name" value="ANK_REP_REGION"/>
    <property type="match status" value="1"/>
</dbReference>
<evidence type="ECO:0008006" key="4">
    <source>
        <dbReference type="Google" id="ProtNLM"/>
    </source>
</evidence>
<name>A0A9W8Q546_AKAMU</name>
<gene>
    <name evidence="2" type="ORF">LMH87_001596</name>
</gene>
<evidence type="ECO:0000256" key="1">
    <source>
        <dbReference type="PROSITE-ProRule" id="PRU00023"/>
    </source>
</evidence>
<dbReference type="AlphaFoldDB" id="A0A9W8Q546"/>
<dbReference type="SMART" id="SM00248">
    <property type="entry name" value="ANK"/>
    <property type="match status" value="2"/>
</dbReference>
<keyword evidence="3" id="KW-1185">Reference proteome</keyword>
<proteinExistence type="predicted"/>
<organism evidence="2 3">
    <name type="scientific">Akanthomyces muscarius</name>
    <name type="common">Entomopathogenic fungus</name>
    <name type="synonym">Lecanicillium muscarium</name>
    <dbReference type="NCBI Taxonomy" id="2231603"/>
    <lineage>
        <taxon>Eukaryota</taxon>
        <taxon>Fungi</taxon>
        <taxon>Dikarya</taxon>
        <taxon>Ascomycota</taxon>
        <taxon>Pezizomycotina</taxon>
        <taxon>Sordariomycetes</taxon>
        <taxon>Hypocreomycetidae</taxon>
        <taxon>Hypocreales</taxon>
        <taxon>Cordycipitaceae</taxon>
        <taxon>Akanthomyces</taxon>
    </lineage>
</organism>
<dbReference type="PROSITE" id="PS50088">
    <property type="entry name" value="ANK_REPEAT"/>
    <property type="match status" value="1"/>
</dbReference>
<dbReference type="SUPFAM" id="SSF48403">
    <property type="entry name" value="Ankyrin repeat"/>
    <property type="match status" value="1"/>
</dbReference>
<dbReference type="KEGG" id="amus:LMH87_001596"/>
<keyword evidence="1" id="KW-0040">ANK repeat</keyword>